<protein>
    <recommendedName>
        <fullName evidence="3">Metallo-beta-lactamase domain-containing protein</fullName>
    </recommendedName>
</protein>
<proteinExistence type="predicted"/>
<gene>
    <name evidence="1" type="ORF">VLL09_05595</name>
</gene>
<sequence length="519" mass="59257">MNLGFEIVGNTIGMTRILQAKLNKNSQLEYTSKQHDERCPQCKATIKAMLERIYGEVRPAHSLPYGVSYEDYANSPLYSALKEVYLALQRFRGNRDFIKTHSLPPVDYFIPNPGFVVEFDESQHFTACRKLALSLYPKDIPAKFNIDRWIQLCLEISAEDNSPIYRDEQRAWYDTLRDFAPIIRGLKPTVRLYSNDCQWCGLDPESAEDRAWFEKVLMSGMSNWDISTLFDPEPWVARIIIDGFWSKKPEDSVKLLNEICDIWGNDEEIKNIRAHFLMTCGGFLEFEWPHQVTRDLIGNFWNPNPKALSAILGAAEVALQKVLTKETLKRLARLTDYLTIGVDSSKTLVSTTQNYIHDPHVELVALVDTQTGQLYWTGKSYPTNAQQSGLVRVPDLETHFFSLPNLGNIMVLGCHDLTIFNNRNMDHTGSTRKTLKNSFRMLSKAKKPSIILQHPHTTHSSHTWAAAWELVRSELPSVKWFASAGSYIAEKELPPLEKTSVLIDTKQGGSIDFIVRTCF</sequence>
<dbReference type="EMBL" id="CP141531">
    <property type="protein sequence ID" value="WRO06861.1"/>
    <property type="molecule type" value="Genomic_DNA"/>
</dbReference>
<evidence type="ECO:0000313" key="1">
    <source>
        <dbReference type="EMBL" id="WRO06861.1"/>
    </source>
</evidence>
<reference evidence="1" key="1">
    <citation type="submission" date="2023-12" db="EMBL/GenBank/DDBJ databases">
        <title>Isolation of organohalide respiring bacteria Dehalococcoides mccartyi strain GPTCE1 in groundwater collected near a chemical plant in Suzhou, China.</title>
        <authorList>
            <person name="Liu G."/>
        </authorList>
    </citation>
    <scope>NUCLEOTIDE SEQUENCE</scope>
    <source>
        <strain evidence="1">GPTCE1</strain>
    </source>
</reference>
<dbReference type="AlphaFoldDB" id="A0AB38Z8I5"/>
<dbReference type="RefSeq" id="WP_279115458.1">
    <property type="nucleotide sequence ID" value="NZ_CP141531.1"/>
</dbReference>
<evidence type="ECO:0008006" key="3">
    <source>
        <dbReference type="Google" id="ProtNLM"/>
    </source>
</evidence>
<organism evidence="1 2">
    <name type="scientific">Dehalococcoides mccartyi</name>
    <dbReference type="NCBI Taxonomy" id="61435"/>
    <lineage>
        <taxon>Bacteria</taxon>
        <taxon>Bacillati</taxon>
        <taxon>Chloroflexota</taxon>
        <taxon>Dehalococcoidia</taxon>
        <taxon>Dehalococcoidales</taxon>
        <taxon>Dehalococcoidaceae</taxon>
        <taxon>Dehalococcoides</taxon>
    </lineage>
</organism>
<dbReference type="Proteomes" id="UP001327986">
    <property type="component" value="Chromosome"/>
</dbReference>
<accession>A0AB38Z8I5</accession>
<evidence type="ECO:0000313" key="2">
    <source>
        <dbReference type="Proteomes" id="UP001327986"/>
    </source>
</evidence>
<name>A0AB38Z8I5_9CHLR</name>